<evidence type="ECO:0000256" key="2">
    <source>
        <dbReference type="ARBA" id="ARBA00022574"/>
    </source>
</evidence>
<dbReference type="CDD" id="cd00200">
    <property type="entry name" value="WD40"/>
    <property type="match status" value="1"/>
</dbReference>
<evidence type="ECO:0000256" key="7">
    <source>
        <dbReference type="PROSITE-ProRule" id="PRU00221"/>
    </source>
</evidence>
<dbReference type="GO" id="GO:0006367">
    <property type="term" value="P:transcription initiation at RNA polymerase II promoter"/>
    <property type="evidence" value="ECO:0007669"/>
    <property type="project" value="TreeGrafter"/>
</dbReference>
<evidence type="ECO:0000256" key="4">
    <source>
        <dbReference type="ARBA" id="ARBA00023015"/>
    </source>
</evidence>
<feature type="region of interest" description="Disordered" evidence="8">
    <location>
        <begin position="1"/>
        <end position="37"/>
    </location>
</feature>
<dbReference type="InterPro" id="IPR019775">
    <property type="entry name" value="WD40_repeat_CS"/>
</dbReference>
<evidence type="ECO:0000313" key="10">
    <source>
        <dbReference type="EMBL" id="KAK1927651.1"/>
    </source>
</evidence>
<evidence type="ECO:0000256" key="8">
    <source>
        <dbReference type="SAM" id="MobiDB-lite"/>
    </source>
</evidence>
<comment type="subcellular location">
    <subcellularLocation>
        <location evidence="1">Nucleus</location>
    </subcellularLocation>
</comment>
<evidence type="ECO:0000256" key="3">
    <source>
        <dbReference type="ARBA" id="ARBA00022737"/>
    </source>
</evidence>
<dbReference type="InterPro" id="IPR001680">
    <property type="entry name" value="WD40_rpt"/>
</dbReference>
<dbReference type="AlphaFoldDB" id="A0AAD9L8Y5"/>
<feature type="repeat" description="WD" evidence="7">
    <location>
        <begin position="616"/>
        <end position="648"/>
    </location>
</feature>
<dbReference type="InterPro" id="IPR020472">
    <property type="entry name" value="WD40_PAC1"/>
</dbReference>
<dbReference type="InterPro" id="IPR015943">
    <property type="entry name" value="WD40/YVTN_repeat-like_dom_sf"/>
</dbReference>
<dbReference type="PROSITE" id="PS50082">
    <property type="entry name" value="WD_REPEATS_2"/>
    <property type="match status" value="6"/>
</dbReference>
<dbReference type="InterPro" id="IPR037264">
    <property type="entry name" value="TFIID_NTD2_sf"/>
</dbReference>
<keyword evidence="4" id="KW-0805">Transcription regulation</keyword>
<feature type="compositionally biased region" description="Low complexity" evidence="8">
    <location>
        <begin position="1"/>
        <end position="11"/>
    </location>
</feature>
<feature type="region of interest" description="Disordered" evidence="8">
    <location>
        <begin position="378"/>
        <end position="414"/>
    </location>
</feature>
<keyword evidence="11" id="KW-1185">Reference proteome</keyword>
<feature type="compositionally biased region" description="Polar residues" evidence="8">
    <location>
        <begin position="26"/>
        <end position="37"/>
    </location>
</feature>
<reference evidence="10" key="1">
    <citation type="submission" date="2023-02" db="EMBL/GenBank/DDBJ databases">
        <title>Identification and recombinant expression of a fungal hydrolase from Papiliotrema laurentii that hydrolyzes apple cutin and clears colloidal polyester polyurethane.</title>
        <authorList>
            <consortium name="DOE Joint Genome Institute"/>
            <person name="Roman V.A."/>
            <person name="Bojanowski C."/>
            <person name="Crable B.R."/>
            <person name="Wagner D.N."/>
            <person name="Hung C.S."/>
            <person name="Nadeau L.J."/>
            <person name="Schratz L."/>
            <person name="Haridas S."/>
            <person name="Pangilinan J."/>
            <person name="Lipzen A."/>
            <person name="Na H."/>
            <person name="Yan M."/>
            <person name="Ng V."/>
            <person name="Grigoriev I.V."/>
            <person name="Spatafora J.W."/>
            <person name="Barlow D."/>
            <person name="Biffinger J."/>
            <person name="Kelley-Loughnane N."/>
            <person name="Varaljay V.A."/>
            <person name="Crookes-Goodson W.J."/>
        </authorList>
    </citation>
    <scope>NUCLEOTIDE SEQUENCE</scope>
    <source>
        <strain evidence="10">5307AH</strain>
    </source>
</reference>
<dbReference type="GO" id="GO:0016251">
    <property type="term" value="F:RNA polymerase II general transcription initiation factor activity"/>
    <property type="evidence" value="ECO:0007669"/>
    <property type="project" value="TreeGrafter"/>
</dbReference>
<sequence>MSEPAPASASGPPGPSGQGGQGQPSTSNPASSNLPSNDANLLRQFVMSYLQQHGFDRAVDTLKAIEGAVNDAEGENEPMPAAGVTTARRDSAGNAGREARFIAPGPVAIDSALKRNIPQAMTGSASTMSDSITPEFEAQAMYIIELMQKRSKENAAEEAVPEPPESLLDPSDRAEGYKRYRRWVDGGLDLWKAELDALSFPIFAHTFLDLMHFGFVQAARKFFEANREDHAATHPQELASLSSIISRSHLRTNPYCQQLISERYTIALTRNAYELLLQWLSGAGLEESYENGRHTQAGRAKEAVKTIVTSKISVNVVNASTPLEKLTIASSNGLVSSVVSRNSSVNNFNSQTQMKLGPAPKTAKLREQVARTLQDEEAAANGHGNVSPFKSALGLPNGNGSVEGHSNGDADGDVDMGDVSTKEATPAEAILKEIKIEPELDPDLISPAEGETNPPVPAVFRIADLRREVEAVKDRRKMIRLGPGAVDVTDGGHPSVTLPSVLGVTVFDGGEGVSSVEFSQDSSILAVGSAESCIRLWSLKNEKLRAKKLDPFDGSLTEDEGLPMRKLIGHSGPVYSLSFDPVYGSASPPQALLSASQDGSVRLWSMDTYTNLVVYRGHNRDPVWDVQWGPLGVYFATASRDRTARLWSSDRVTPLRMYTGHTSDVNCVRFHPNSLYLATGSQDKSVRMWDVQRGACIRLLMGHADAVTTIAISPDGRTLASAGLDTSIMLWDLGTARLLKKMTGHKSAITSLSFSAESATLVSGGLDSSVRVWDVKSAGGQRTSGGMDDVRKGIEAGREHGQLPMGPSDGSWDEVNSTSDLLATYYTKRTPILKTHHTPRNLCIVAGTFIPPSNSSS</sequence>
<feature type="repeat" description="WD" evidence="7">
    <location>
        <begin position="742"/>
        <end position="783"/>
    </location>
</feature>
<dbReference type="InterPro" id="IPR007582">
    <property type="entry name" value="TFIID_NTD2"/>
</dbReference>
<evidence type="ECO:0000256" key="6">
    <source>
        <dbReference type="ARBA" id="ARBA00023242"/>
    </source>
</evidence>
<dbReference type="PANTHER" id="PTHR19879">
    <property type="entry name" value="TRANSCRIPTION INITIATION FACTOR TFIID"/>
    <property type="match status" value="1"/>
</dbReference>
<dbReference type="InterPro" id="IPR036322">
    <property type="entry name" value="WD40_repeat_dom_sf"/>
</dbReference>
<feature type="repeat" description="WD" evidence="7">
    <location>
        <begin position="700"/>
        <end position="741"/>
    </location>
</feature>
<dbReference type="SMART" id="SM00320">
    <property type="entry name" value="WD40"/>
    <property type="match status" value="6"/>
</dbReference>
<feature type="repeat" description="WD" evidence="7">
    <location>
        <begin position="567"/>
        <end position="614"/>
    </location>
</feature>
<dbReference type="Gene3D" id="2.130.10.10">
    <property type="entry name" value="YVTN repeat-like/Quinoprotein amine dehydrogenase"/>
    <property type="match status" value="3"/>
</dbReference>
<dbReference type="CDD" id="cd08044">
    <property type="entry name" value="TAF5_NTD2"/>
    <property type="match status" value="1"/>
</dbReference>
<accession>A0AAD9L8Y5</accession>
<dbReference type="Pfam" id="PF04494">
    <property type="entry name" value="TFIID_NTD2"/>
    <property type="match status" value="1"/>
</dbReference>
<dbReference type="PROSITE" id="PS00678">
    <property type="entry name" value="WD_REPEATS_1"/>
    <property type="match status" value="3"/>
</dbReference>
<keyword evidence="2 7" id="KW-0853">WD repeat</keyword>
<dbReference type="Pfam" id="PF00400">
    <property type="entry name" value="WD40"/>
    <property type="match status" value="6"/>
</dbReference>
<protein>
    <submittedName>
        <fullName evidence="10">WD40-repeat-containing domain protein</fullName>
    </submittedName>
</protein>
<proteinExistence type="predicted"/>
<dbReference type="SUPFAM" id="SSF160897">
    <property type="entry name" value="Taf5 N-terminal domain-like"/>
    <property type="match status" value="1"/>
</dbReference>
<dbReference type="PROSITE" id="PS50294">
    <property type="entry name" value="WD_REPEATS_REGION"/>
    <property type="match status" value="4"/>
</dbReference>
<feature type="repeat" description="WD" evidence="7">
    <location>
        <begin position="513"/>
        <end position="547"/>
    </location>
</feature>
<evidence type="ECO:0000256" key="5">
    <source>
        <dbReference type="ARBA" id="ARBA00023163"/>
    </source>
</evidence>
<dbReference type="Gene3D" id="1.25.40.500">
    <property type="entry name" value="TFIID subunit TAF5, NTD2 domain"/>
    <property type="match status" value="1"/>
</dbReference>
<comment type="caution">
    <text evidence="10">The sequence shown here is derived from an EMBL/GenBank/DDBJ whole genome shotgun (WGS) entry which is preliminary data.</text>
</comment>
<dbReference type="SUPFAM" id="SSF50978">
    <property type="entry name" value="WD40 repeat-like"/>
    <property type="match status" value="1"/>
</dbReference>
<keyword evidence="6" id="KW-0539">Nucleus</keyword>
<dbReference type="PRINTS" id="PR00320">
    <property type="entry name" value="GPROTEINBRPT"/>
</dbReference>
<feature type="domain" description="TFIID subunit TAF5 NTD2" evidence="9">
    <location>
        <begin position="169"/>
        <end position="282"/>
    </location>
</feature>
<evidence type="ECO:0000256" key="1">
    <source>
        <dbReference type="ARBA" id="ARBA00004123"/>
    </source>
</evidence>
<keyword evidence="3" id="KW-0677">Repeat</keyword>
<organism evidence="10 11">
    <name type="scientific">Papiliotrema laurentii</name>
    <name type="common">Cryptococcus laurentii</name>
    <dbReference type="NCBI Taxonomy" id="5418"/>
    <lineage>
        <taxon>Eukaryota</taxon>
        <taxon>Fungi</taxon>
        <taxon>Dikarya</taxon>
        <taxon>Basidiomycota</taxon>
        <taxon>Agaricomycotina</taxon>
        <taxon>Tremellomycetes</taxon>
        <taxon>Tremellales</taxon>
        <taxon>Rhynchogastremaceae</taxon>
        <taxon>Papiliotrema</taxon>
    </lineage>
</organism>
<keyword evidence="5" id="KW-0804">Transcription</keyword>
<feature type="repeat" description="WD" evidence="7">
    <location>
        <begin position="658"/>
        <end position="699"/>
    </location>
</feature>
<name>A0AAD9L8Y5_PAPLA</name>
<dbReference type="PANTHER" id="PTHR19879:SF1">
    <property type="entry name" value="CANNONBALL-RELATED"/>
    <property type="match status" value="1"/>
</dbReference>
<evidence type="ECO:0000259" key="9">
    <source>
        <dbReference type="Pfam" id="PF04494"/>
    </source>
</evidence>
<dbReference type="GO" id="GO:0005669">
    <property type="term" value="C:transcription factor TFIID complex"/>
    <property type="evidence" value="ECO:0007669"/>
    <property type="project" value="TreeGrafter"/>
</dbReference>
<evidence type="ECO:0000313" key="11">
    <source>
        <dbReference type="Proteomes" id="UP001182556"/>
    </source>
</evidence>
<dbReference type="EMBL" id="JAODAN010000001">
    <property type="protein sequence ID" value="KAK1927651.1"/>
    <property type="molecule type" value="Genomic_DNA"/>
</dbReference>
<gene>
    <name evidence="10" type="ORF">DB88DRAFT_478772</name>
</gene>
<dbReference type="Proteomes" id="UP001182556">
    <property type="component" value="Unassembled WGS sequence"/>
</dbReference>